<evidence type="ECO:0000259" key="2">
    <source>
        <dbReference type="PROSITE" id="PS50041"/>
    </source>
</evidence>
<dbReference type="InterPro" id="IPR016186">
    <property type="entry name" value="C-type_lectin-like/link_sf"/>
</dbReference>
<dbReference type="Gene3D" id="3.10.100.10">
    <property type="entry name" value="Mannose-Binding Protein A, subunit A"/>
    <property type="match status" value="1"/>
</dbReference>
<reference evidence="3" key="2">
    <citation type="submission" date="2025-08" db="UniProtKB">
        <authorList>
            <consortium name="Ensembl"/>
        </authorList>
    </citation>
    <scope>IDENTIFICATION</scope>
</reference>
<dbReference type="Pfam" id="PF00059">
    <property type="entry name" value="Lectin_C"/>
    <property type="match status" value="1"/>
</dbReference>
<feature type="domain" description="C-type lectin" evidence="2">
    <location>
        <begin position="15"/>
        <end position="127"/>
    </location>
</feature>
<evidence type="ECO:0000256" key="1">
    <source>
        <dbReference type="ARBA" id="ARBA00023157"/>
    </source>
</evidence>
<dbReference type="GeneTree" id="ENSGT00940000163911"/>
<dbReference type="InterPro" id="IPR016187">
    <property type="entry name" value="CTDL_fold"/>
</dbReference>
<protein>
    <recommendedName>
        <fullName evidence="2">C-type lectin domain-containing protein</fullName>
    </recommendedName>
</protein>
<dbReference type="PROSITE" id="PS00615">
    <property type="entry name" value="C_TYPE_LECTIN_1"/>
    <property type="match status" value="1"/>
</dbReference>
<dbReference type="SUPFAM" id="SSF56436">
    <property type="entry name" value="C-type lectin-like"/>
    <property type="match status" value="1"/>
</dbReference>
<dbReference type="Proteomes" id="UP000472263">
    <property type="component" value="Chromosome 8"/>
</dbReference>
<proteinExistence type="predicted"/>
<keyword evidence="1" id="KW-1015">Disulfide bond</keyword>
<dbReference type="InParanoid" id="A0A667WJI0"/>
<evidence type="ECO:0000313" key="3">
    <source>
        <dbReference type="Ensembl" id="ENSMMDP00005000594.1"/>
    </source>
</evidence>
<dbReference type="PANTHER" id="PTHR45784">
    <property type="entry name" value="C-TYPE LECTIN DOMAIN FAMILY 20 MEMBER A-RELATED"/>
    <property type="match status" value="1"/>
</dbReference>
<dbReference type="PROSITE" id="PS50041">
    <property type="entry name" value="C_TYPE_LECTIN_2"/>
    <property type="match status" value="1"/>
</dbReference>
<keyword evidence="4" id="KW-1185">Reference proteome</keyword>
<dbReference type="InterPro" id="IPR018378">
    <property type="entry name" value="C-type_lectin_CS"/>
</dbReference>
<organism evidence="3 4">
    <name type="scientific">Myripristis murdjan</name>
    <name type="common">pinecone soldierfish</name>
    <dbReference type="NCBI Taxonomy" id="586833"/>
    <lineage>
        <taxon>Eukaryota</taxon>
        <taxon>Metazoa</taxon>
        <taxon>Chordata</taxon>
        <taxon>Craniata</taxon>
        <taxon>Vertebrata</taxon>
        <taxon>Euteleostomi</taxon>
        <taxon>Actinopterygii</taxon>
        <taxon>Neopterygii</taxon>
        <taxon>Teleostei</taxon>
        <taxon>Neoteleostei</taxon>
        <taxon>Acanthomorphata</taxon>
        <taxon>Holocentriformes</taxon>
        <taxon>Holocentridae</taxon>
        <taxon>Myripristis</taxon>
    </lineage>
</organism>
<accession>A0A667WJI0</accession>
<dbReference type="SMART" id="SM00034">
    <property type="entry name" value="CLECT"/>
    <property type="match status" value="1"/>
</dbReference>
<sequence>MEEFLSLPSCFPRQYHLVETSVTWTEAQSYCRQHYTDLATVSSEEDVTKLNDTVGRHHSWIGLYYDINSWRWSLQNKSYYGEGEAEFRIWFSGEPNNYRSYENCVIMDPDGLWFDTPCFSERPFVCYNGENKTSGEFIKKKKK</sequence>
<dbReference type="AlphaFoldDB" id="A0A667WJI0"/>
<reference evidence="3" key="3">
    <citation type="submission" date="2025-09" db="UniProtKB">
        <authorList>
            <consortium name="Ensembl"/>
        </authorList>
    </citation>
    <scope>IDENTIFICATION</scope>
</reference>
<name>A0A667WJI0_9TELE</name>
<reference evidence="3" key="1">
    <citation type="submission" date="2019-06" db="EMBL/GenBank/DDBJ databases">
        <authorList>
            <consortium name="Wellcome Sanger Institute Data Sharing"/>
        </authorList>
    </citation>
    <scope>NUCLEOTIDE SEQUENCE [LARGE SCALE GENOMIC DNA]</scope>
</reference>
<evidence type="ECO:0000313" key="4">
    <source>
        <dbReference type="Proteomes" id="UP000472263"/>
    </source>
</evidence>
<dbReference type="InterPro" id="IPR001304">
    <property type="entry name" value="C-type_lectin-like"/>
</dbReference>
<dbReference type="Ensembl" id="ENSMMDT00005000606.1">
    <property type="protein sequence ID" value="ENSMMDP00005000594.1"/>
    <property type="gene ID" value="ENSMMDG00005000388.1"/>
</dbReference>
<dbReference type="PANTHER" id="PTHR45784:SF3">
    <property type="entry name" value="C-TYPE LECTIN DOMAIN FAMILY 4 MEMBER K-LIKE-RELATED"/>
    <property type="match status" value="1"/>
</dbReference>